<sequence length="641" mass="71330">MKLIRVATSTVNQTPLDWLGNHERLIQCIDEAKDSGVSLLCLPELAITGYGCEDQFLATDTTERALDSLEALIPHCAEMIVAVGLPLRYQNTVYNVVAVIADAELLGFYAKQNLAGDGLHYEQRWFRPWPTGEAVQTEIRGDQVALGDILFEIGGVKIGLEVCEDAWVANRPGRRYAERGVDIILNPSASHFAFGKQEIREQFVQEGSRAFGVTYIYANLTGNEAGRAIYDGGSMVATRGHIVAQGKRLSFLDHIVTDAVVDIDLNRLVQAKTISRDIDLASHPTVQLDFDWPAEGPPSGKMIPSQWSKEQEFTHALTLGLYDYMRKSHSRGFVVSLSGGADSAAITTLIYLMHVLSKRELGDKVAGPSNMKDLLICVYQASKNSGEVTRNAANTLADALGAEYSEWQIQDAVDHYISQAEKTIGRQLSWQQDDLTLQNIQARVRAPGVWMLANIRGALLVSTSNRSEAAVGYATMDGDTSGGISPIAGIDKAYLREWLVWLEKEGCDEIEKIPALSVINAQQPTAELRPADQAQTDESDLMPYPVLDKIEKLAIRDKQSPIEIYQLIQFDFPQYSKAQLKGYVTRFFTLWSRNQWKRERYAPSFHLDDENLDPKTWCRFPILSGGFQLELSELEAFDDGE</sequence>
<evidence type="ECO:0000256" key="9">
    <source>
        <dbReference type="RuleBase" id="RU003811"/>
    </source>
</evidence>
<evidence type="ECO:0000259" key="10">
    <source>
        <dbReference type="PROSITE" id="PS50263"/>
    </source>
</evidence>
<comment type="pathway">
    <text evidence="1 7 8">Cofactor biosynthesis; NAD(+) biosynthesis; NAD(+) from deamido-NAD(+) (L-Gln route): step 1/1.</text>
</comment>
<dbReference type="GO" id="GO:0009435">
    <property type="term" value="P:NAD+ biosynthetic process"/>
    <property type="evidence" value="ECO:0007669"/>
    <property type="project" value="UniProtKB-UniRule"/>
</dbReference>
<feature type="binding site" evidence="7">
    <location>
        <position position="190"/>
    </location>
    <ligand>
        <name>L-glutamine</name>
        <dbReference type="ChEBI" id="CHEBI:58359"/>
    </ligand>
</feature>
<evidence type="ECO:0000256" key="8">
    <source>
        <dbReference type="PIRNR" id="PIRNR006630"/>
    </source>
</evidence>
<feature type="active site" description="Nucleophile; for glutaminase activity" evidence="7">
    <location>
        <position position="163"/>
    </location>
</feature>
<dbReference type="Gene3D" id="3.60.110.10">
    <property type="entry name" value="Carbon-nitrogen hydrolase"/>
    <property type="match status" value="1"/>
</dbReference>
<dbReference type="GO" id="GO:0003952">
    <property type="term" value="F:NAD+ synthase (glutamine-hydrolyzing) activity"/>
    <property type="evidence" value="ECO:0007669"/>
    <property type="project" value="UniProtKB-UniRule"/>
</dbReference>
<dbReference type="PIRSF" id="PIRSF006630">
    <property type="entry name" value="NADS_GAT"/>
    <property type="match status" value="1"/>
</dbReference>
<feature type="binding site" evidence="7">
    <location>
        <position position="439"/>
    </location>
    <ligand>
        <name>deamido-NAD(+)</name>
        <dbReference type="ChEBI" id="CHEBI:58437"/>
        <note>ligand shared between two neighboring subunits</note>
    </ligand>
</feature>
<dbReference type="HAMAP" id="MF_02090">
    <property type="entry name" value="NadE_glutamine_dep"/>
    <property type="match status" value="1"/>
</dbReference>
<dbReference type="Pfam" id="PF02540">
    <property type="entry name" value="NAD_synthase"/>
    <property type="match status" value="1"/>
</dbReference>
<comment type="caution">
    <text evidence="11">The sequence shown here is derived from an EMBL/GenBank/DDBJ whole genome shotgun (WGS) entry which is preliminary data.</text>
</comment>
<feature type="active site" description="For glutaminase activity" evidence="7">
    <location>
        <position position="111"/>
    </location>
</feature>
<reference evidence="11" key="1">
    <citation type="submission" date="2021-01" db="EMBL/GenBank/DDBJ databases">
        <title>Modified the classification status of verrucomicrobia.</title>
        <authorList>
            <person name="Feng X."/>
        </authorList>
    </citation>
    <scope>NUCLEOTIDE SEQUENCE</scope>
    <source>
        <strain evidence="11">_KCTC 22039</strain>
    </source>
</reference>
<evidence type="ECO:0000256" key="5">
    <source>
        <dbReference type="ARBA" id="ARBA00022840"/>
    </source>
</evidence>
<keyword evidence="6 7" id="KW-0520">NAD</keyword>
<dbReference type="InterPro" id="IPR022310">
    <property type="entry name" value="NAD/GMP_synthase"/>
</dbReference>
<dbReference type="SUPFAM" id="SSF52402">
    <property type="entry name" value="Adenine nucleotide alpha hydrolases-like"/>
    <property type="match status" value="1"/>
</dbReference>
<feature type="binding site" evidence="7">
    <location>
        <position position="463"/>
    </location>
    <ligand>
        <name>ATP</name>
        <dbReference type="ChEBI" id="CHEBI:30616"/>
    </ligand>
</feature>
<dbReference type="InterPro" id="IPR003694">
    <property type="entry name" value="NAD_synthase"/>
</dbReference>
<keyword evidence="12" id="KW-1185">Reference proteome</keyword>
<evidence type="ECO:0000313" key="12">
    <source>
        <dbReference type="Proteomes" id="UP000624703"/>
    </source>
</evidence>
<proteinExistence type="inferred from homology"/>
<accession>A0A8J7M9U3</accession>
<evidence type="ECO:0000256" key="4">
    <source>
        <dbReference type="ARBA" id="ARBA00022741"/>
    </source>
</evidence>
<dbReference type="Pfam" id="PF00795">
    <property type="entry name" value="CN_hydrolase"/>
    <property type="match status" value="1"/>
</dbReference>
<dbReference type="InterPro" id="IPR014445">
    <property type="entry name" value="Gln-dep_NAD_synthase"/>
</dbReference>
<keyword evidence="3 7" id="KW-0436">Ligase</keyword>
<evidence type="ECO:0000313" key="11">
    <source>
        <dbReference type="EMBL" id="MBK1789564.1"/>
    </source>
</evidence>
<dbReference type="CDD" id="cd07570">
    <property type="entry name" value="GAT_Gln-NAD-synth"/>
    <property type="match status" value="1"/>
</dbReference>
<dbReference type="PROSITE" id="PS50263">
    <property type="entry name" value="CN_HYDROLASE"/>
    <property type="match status" value="1"/>
</dbReference>
<dbReference type="UniPathway" id="UPA00253">
    <property type="reaction ID" value="UER00334"/>
</dbReference>
<dbReference type="RefSeq" id="WP_200309526.1">
    <property type="nucleotide sequence ID" value="NZ_JAENIM010000007.1"/>
</dbReference>
<dbReference type="Proteomes" id="UP000624703">
    <property type="component" value="Unassembled WGS sequence"/>
</dbReference>
<dbReference type="NCBIfam" id="TIGR00552">
    <property type="entry name" value="nadE"/>
    <property type="match status" value="1"/>
</dbReference>
<dbReference type="GO" id="GO:0008795">
    <property type="term" value="F:NAD+ synthase activity"/>
    <property type="evidence" value="ECO:0007669"/>
    <property type="project" value="UniProtKB-UniRule"/>
</dbReference>
<feature type="domain" description="CN hydrolase" evidence="10">
    <location>
        <begin position="4"/>
        <end position="265"/>
    </location>
</feature>
<feature type="active site" description="Proton acceptor; for glutaminase activity" evidence="7">
    <location>
        <position position="44"/>
    </location>
</feature>
<keyword evidence="5 7" id="KW-0067">ATP-binding</keyword>
<evidence type="ECO:0000256" key="7">
    <source>
        <dbReference type="HAMAP-Rule" id="MF_02090"/>
    </source>
</evidence>
<comment type="similarity">
    <text evidence="9">Belongs to the NAD synthetase family.</text>
</comment>
<feature type="binding site" evidence="7">
    <location>
        <position position="468"/>
    </location>
    <ligand>
        <name>deamido-NAD(+)</name>
        <dbReference type="ChEBI" id="CHEBI:58437"/>
        <note>ligand shared between two neighboring subunits</note>
    </ligand>
</feature>
<feature type="binding site" evidence="7">
    <location>
        <position position="196"/>
    </location>
    <ligand>
        <name>L-glutamine</name>
        <dbReference type="ChEBI" id="CHEBI:58359"/>
    </ligand>
</feature>
<gene>
    <name evidence="7 11" type="primary">nadE</name>
    <name evidence="11" type="ORF">JIN82_00190</name>
</gene>
<evidence type="ECO:0000256" key="2">
    <source>
        <dbReference type="ARBA" id="ARBA00007145"/>
    </source>
</evidence>
<dbReference type="PANTHER" id="PTHR23090">
    <property type="entry name" value="NH 3 /GLUTAMINE-DEPENDENT NAD + SYNTHETASE"/>
    <property type="match status" value="1"/>
</dbReference>
<dbReference type="InterPro" id="IPR014729">
    <property type="entry name" value="Rossmann-like_a/b/a_fold"/>
</dbReference>
<evidence type="ECO:0000256" key="3">
    <source>
        <dbReference type="ARBA" id="ARBA00022598"/>
    </source>
</evidence>
<keyword evidence="4 7" id="KW-0547">Nucleotide-binding</keyword>
<dbReference type="CDD" id="cd00553">
    <property type="entry name" value="NAD_synthase"/>
    <property type="match status" value="1"/>
</dbReference>
<dbReference type="InterPro" id="IPR036526">
    <property type="entry name" value="C-N_Hydrolase_sf"/>
</dbReference>
<evidence type="ECO:0000256" key="6">
    <source>
        <dbReference type="ARBA" id="ARBA00023027"/>
    </source>
</evidence>
<feature type="binding site" evidence="7">
    <location>
        <position position="597"/>
    </location>
    <ligand>
        <name>deamido-NAD(+)</name>
        <dbReference type="ChEBI" id="CHEBI:58437"/>
        <note>ligand shared between two neighboring subunits</note>
    </ligand>
</feature>
<comment type="caution">
    <text evidence="7">Lacks conserved residue(s) required for the propagation of feature annotation.</text>
</comment>
<dbReference type="GO" id="GO:0005524">
    <property type="term" value="F:ATP binding"/>
    <property type="evidence" value="ECO:0007669"/>
    <property type="project" value="UniProtKB-UniRule"/>
</dbReference>
<comment type="catalytic activity">
    <reaction evidence="7 8">
        <text>deamido-NAD(+) + L-glutamine + ATP + H2O = L-glutamate + AMP + diphosphate + NAD(+) + H(+)</text>
        <dbReference type="Rhea" id="RHEA:24384"/>
        <dbReference type="ChEBI" id="CHEBI:15377"/>
        <dbReference type="ChEBI" id="CHEBI:15378"/>
        <dbReference type="ChEBI" id="CHEBI:29985"/>
        <dbReference type="ChEBI" id="CHEBI:30616"/>
        <dbReference type="ChEBI" id="CHEBI:33019"/>
        <dbReference type="ChEBI" id="CHEBI:57540"/>
        <dbReference type="ChEBI" id="CHEBI:58359"/>
        <dbReference type="ChEBI" id="CHEBI:58437"/>
        <dbReference type="ChEBI" id="CHEBI:456215"/>
        <dbReference type="EC" id="6.3.5.1"/>
    </reaction>
</comment>
<evidence type="ECO:0000256" key="1">
    <source>
        <dbReference type="ARBA" id="ARBA00005188"/>
    </source>
</evidence>
<comment type="function">
    <text evidence="7">Catalyzes the ATP-dependent amidation of deamido-NAD to form NAD. Uses L-glutamine as a nitrogen source.</text>
</comment>
<dbReference type="SUPFAM" id="SSF56317">
    <property type="entry name" value="Carbon-nitrogen hydrolase"/>
    <property type="match status" value="1"/>
</dbReference>
<dbReference type="EMBL" id="JAENIM010000007">
    <property type="protein sequence ID" value="MBK1789564.1"/>
    <property type="molecule type" value="Genomic_DNA"/>
</dbReference>
<dbReference type="GO" id="GO:0004359">
    <property type="term" value="F:glutaminase activity"/>
    <property type="evidence" value="ECO:0007669"/>
    <property type="project" value="InterPro"/>
</dbReference>
<dbReference type="PANTHER" id="PTHR23090:SF9">
    <property type="entry name" value="GLUTAMINE-DEPENDENT NAD(+) SYNTHETASE"/>
    <property type="match status" value="1"/>
</dbReference>
<comment type="similarity">
    <text evidence="2 7 8">In the C-terminal section; belongs to the NAD synthetase family.</text>
</comment>
<dbReference type="AlphaFoldDB" id="A0A8J7M9U3"/>
<organism evidence="11 12">
    <name type="scientific">Persicirhabdus sediminis</name>
    <dbReference type="NCBI Taxonomy" id="454144"/>
    <lineage>
        <taxon>Bacteria</taxon>
        <taxon>Pseudomonadati</taxon>
        <taxon>Verrucomicrobiota</taxon>
        <taxon>Verrucomicrobiia</taxon>
        <taxon>Verrucomicrobiales</taxon>
        <taxon>Verrucomicrobiaceae</taxon>
        <taxon>Persicirhabdus</taxon>
    </lineage>
</organism>
<dbReference type="Gene3D" id="3.40.50.620">
    <property type="entry name" value="HUPs"/>
    <property type="match status" value="1"/>
</dbReference>
<dbReference type="EC" id="6.3.5.1" evidence="7 8"/>
<dbReference type="InterPro" id="IPR003010">
    <property type="entry name" value="C-N_Hydrolase"/>
</dbReference>
<protein>
    <recommendedName>
        <fullName evidence="7 8">Glutamine-dependent NAD(+) synthetase</fullName>
        <ecNumber evidence="7 8">6.3.5.1</ecNumber>
    </recommendedName>
    <alternativeName>
        <fullName evidence="7 8">NAD(+) synthase [glutamine-hydrolyzing]</fullName>
    </alternativeName>
</protein>
<name>A0A8J7M9U3_9BACT</name>
<dbReference type="GO" id="GO:0005737">
    <property type="term" value="C:cytoplasm"/>
    <property type="evidence" value="ECO:0007669"/>
    <property type="project" value="InterPro"/>
</dbReference>